<reference evidence="2" key="2">
    <citation type="submission" date="2020-12" db="EMBL/GenBank/DDBJ databases">
        <authorList>
            <person name="Kanost M."/>
        </authorList>
    </citation>
    <scope>NUCLEOTIDE SEQUENCE</scope>
</reference>
<feature type="compositionally biased region" description="Basic residues" evidence="1">
    <location>
        <begin position="117"/>
        <end position="129"/>
    </location>
</feature>
<feature type="compositionally biased region" description="Low complexity" evidence="1">
    <location>
        <begin position="163"/>
        <end position="172"/>
    </location>
</feature>
<evidence type="ECO:0000256" key="1">
    <source>
        <dbReference type="SAM" id="MobiDB-lite"/>
    </source>
</evidence>
<comment type="caution">
    <text evidence="2">The sequence shown here is derived from an EMBL/GenBank/DDBJ whole genome shotgun (WGS) entry which is preliminary data.</text>
</comment>
<feature type="region of interest" description="Disordered" evidence="1">
    <location>
        <begin position="359"/>
        <end position="381"/>
    </location>
</feature>
<keyword evidence="3" id="KW-1185">Reference proteome</keyword>
<proteinExistence type="predicted"/>
<accession>A0A921ZGE8</accession>
<protein>
    <submittedName>
        <fullName evidence="2">Uncharacterized protein</fullName>
    </submittedName>
</protein>
<organism evidence="2 3">
    <name type="scientific">Manduca sexta</name>
    <name type="common">Tobacco hawkmoth</name>
    <name type="synonym">Tobacco hornworm</name>
    <dbReference type="NCBI Taxonomy" id="7130"/>
    <lineage>
        <taxon>Eukaryota</taxon>
        <taxon>Metazoa</taxon>
        <taxon>Ecdysozoa</taxon>
        <taxon>Arthropoda</taxon>
        <taxon>Hexapoda</taxon>
        <taxon>Insecta</taxon>
        <taxon>Pterygota</taxon>
        <taxon>Neoptera</taxon>
        <taxon>Endopterygota</taxon>
        <taxon>Lepidoptera</taxon>
        <taxon>Glossata</taxon>
        <taxon>Ditrysia</taxon>
        <taxon>Bombycoidea</taxon>
        <taxon>Sphingidae</taxon>
        <taxon>Sphinginae</taxon>
        <taxon>Sphingini</taxon>
        <taxon>Manduca</taxon>
    </lineage>
</organism>
<gene>
    <name evidence="2" type="ORF">O3G_MSEX010155</name>
</gene>
<evidence type="ECO:0000313" key="2">
    <source>
        <dbReference type="EMBL" id="KAG6457185.1"/>
    </source>
</evidence>
<evidence type="ECO:0000313" key="3">
    <source>
        <dbReference type="Proteomes" id="UP000791440"/>
    </source>
</evidence>
<dbReference type="Proteomes" id="UP000791440">
    <property type="component" value="Unassembled WGS sequence"/>
</dbReference>
<dbReference type="EMBL" id="JH668536">
    <property type="protein sequence ID" value="KAG6457185.1"/>
    <property type="molecule type" value="Genomic_DNA"/>
</dbReference>
<sequence length="398" mass="46061">MALDWPSALKEINGINLENYFLHQRDFNCAVYFHKKFQRDRKNICQEKIKKEKNKCKHDKTQQFNTDFDADRERKTNKLDVNNESVLEQTIKFAKNLVPIVIPPSRDKSPTYYTVKTAKKSKRKSKKHTSSCERDATYEKAKCNKVTQTYRKEKVSHRESFSVRESNSRSSRCNTLDDINMNQSLSCTMSEVSERKYRKKEIVHKPKSRDTRKLIVSESFEALATENIAGEGNIKIHLMNNRDKNLLTDGIRDPLLDYIKDCLVEIKTIDVKSGVTALQRAVINNTEKLDCILEKLSSIERKLDSALRNDQYNQKAKFSTLEQLGEDLIEVKEASEDESQDVISKDDKVVEFIYSGRKRTDMSHGEGGIQQTSVGVKTDHGNKQPTRFCWTDSINRKK</sequence>
<name>A0A921ZGE8_MANSE</name>
<feature type="region of interest" description="Disordered" evidence="1">
    <location>
        <begin position="155"/>
        <end position="175"/>
    </location>
</feature>
<dbReference type="AlphaFoldDB" id="A0A921ZGE8"/>
<reference evidence="2" key="1">
    <citation type="journal article" date="2016" name="Insect Biochem. Mol. Biol.">
        <title>Multifaceted biological insights from a draft genome sequence of the tobacco hornworm moth, Manduca sexta.</title>
        <authorList>
            <person name="Kanost M.R."/>
            <person name="Arrese E.L."/>
            <person name="Cao X."/>
            <person name="Chen Y.R."/>
            <person name="Chellapilla S."/>
            <person name="Goldsmith M.R."/>
            <person name="Grosse-Wilde E."/>
            <person name="Heckel D.G."/>
            <person name="Herndon N."/>
            <person name="Jiang H."/>
            <person name="Papanicolaou A."/>
            <person name="Qu J."/>
            <person name="Soulages J.L."/>
            <person name="Vogel H."/>
            <person name="Walters J."/>
            <person name="Waterhouse R.M."/>
            <person name="Ahn S.J."/>
            <person name="Almeida F.C."/>
            <person name="An C."/>
            <person name="Aqrawi P."/>
            <person name="Bretschneider A."/>
            <person name="Bryant W.B."/>
            <person name="Bucks S."/>
            <person name="Chao H."/>
            <person name="Chevignon G."/>
            <person name="Christen J.M."/>
            <person name="Clarke D.F."/>
            <person name="Dittmer N.T."/>
            <person name="Ferguson L.C.F."/>
            <person name="Garavelou S."/>
            <person name="Gordon K.H.J."/>
            <person name="Gunaratna R.T."/>
            <person name="Han Y."/>
            <person name="Hauser F."/>
            <person name="He Y."/>
            <person name="Heidel-Fischer H."/>
            <person name="Hirsh A."/>
            <person name="Hu Y."/>
            <person name="Jiang H."/>
            <person name="Kalra D."/>
            <person name="Klinner C."/>
            <person name="Konig C."/>
            <person name="Kovar C."/>
            <person name="Kroll A.R."/>
            <person name="Kuwar S.S."/>
            <person name="Lee S.L."/>
            <person name="Lehman R."/>
            <person name="Li K."/>
            <person name="Li Z."/>
            <person name="Liang H."/>
            <person name="Lovelace S."/>
            <person name="Lu Z."/>
            <person name="Mansfield J.H."/>
            <person name="McCulloch K.J."/>
            <person name="Mathew T."/>
            <person name="Morton B."/>
            <person name="Muzny D.M."/>
            <person name="Neunemann D."/>
            <person name="Ongeri F."/>
            <person name="Pauchet Y."/>
            <person name="Pu L.L."/>
            <person name="Pyrousis I."/>
            <person name="Rao X.J."/>
            <person name="Redding A."/>
            <person name="Roesel C."/>
            <person name="Sanchez-Gracia A."/>
            <person name="Schaack S."/>
            <person name="Shukla A."/>
            <person name="Tetreau G."/>
            <person name="Wang Y."/>
            <person name="Xiong G.H."/>
            <person name="Traut W."/>
            <person name="Walsh T.K."/>
            <person name="Worley K.C."/>
            <person name="Wu D."/>
            <person name="Wu W."/>
            <person name="Wu Y.Q."/>
            <person name="Zhang X."/>
            <person name="Zou Z."/>
            <person name="Zucker H."/>
            <person name="Briscoe A.D."/>
            <person name="Burmester T."/>
            <person name="Clem R.J."/>
            <person name="Feyereisen R."/>
            <person name="Grimmelikhuijzen C.J.P."/>
            <person name="Hamodrakas S.J."/>
            <person name="Hansson B.S."/>
            <person name="Huguet E."/>
            <person name="Jermiin L.S."/>
            <person name="Lan Q."/>
            <person name="Lehman H.K."/>
            <person name="Lorenzen M."/>
            <person name="Merzendorfer H."/>
            <person name="Michalopoulos I."/>
            <person name="Morton D.B."/>
            <person name="Muthukrishnan S."/>
            <person name="Oakeshott J.G."/>
            <person name="Palmer W."/>
            <person name="Park Y."/>
            <person name="Passarelli A.L."/>
            <person name="Rozas J."/>
            <person name="Schwartz L.M."/>
            <person name="Smith W."/>
            <person name="Southgate A."/>
            <person name="Vilcinskas A."/>
            <person name="Vogt R."/>
            <person name="Wang P."/>
            <person name="Werren J."/>
            <person name="Yu X.Q."/>
            <person name="Zhou J.J."/>
            <person name="Brown S.J."/>
            <person name="Scherer S.E."/>
            <person name="Richards S."/>
            <person name="Blissard G.W."/>
        </authorList>
    </citation>
    <scope>NUCLEOTIDE SEQUENCE</scope>
</reference>
<feature type="region of interest" description="Disordered" evidence="1">
    <location>
        <begin position="109"/>
        <end position="134"/>
    </location>
</feature>